<dbReference type="EMBL" id="RQZA01000007">
    <property type="protein sequence ID" value="RRD30484.1"/>
    <property type="molecule type" value="Genomic_DNA"/>
</dbReference>
<keyword evidence="1" id="KW-0472">Membrane</keyword>
<feature type="transmembrane region" description="Helical" evidence="1">
    <location>
        <begin position="176"/>
        <end position="194"/>
    </location>
</feature>
<keyword evidence="1" id="KW-0812">Transmembrane</keyword>
<feature type="transmembrane region" description="Helical" evidence="1">
    <location>
        <begin position="61"/>
        <end position="78"/>
    </location>
</feature>
<organism evidence="2 3">
    <name type="scientific">Streptococcus minor</name>
    <dbReference type="NCBI Taxonomy" id="229549"/>
    <lineage>
        <taxon>Bacteria</taxon>
        <taxon>Bacillati</taxon>
        <taxon>Bacillota</taxon>
        <taxon>Bacilli</taxon>
        <taxon>Lactobacillales</taxon>
        <taxon>Streptococcaceae</taxon>
        <taxon>Streptococcus</taxon>
    </lineage>
</organism>
<protein>
    <submittedName>
        <fullName evidence="2">DUF1275 domain-containing protein</fullName>
    </submittedName>
</protein>
<keyword evidence="3" id="KW-1185">Reference proteome</keyword>
<dbReference type="PANTHER" id="PTHR37314:SF4">
    <property type="entry name" value="UPF0700 TRANSMEMBRANE PROTEIN YOAK"/>
    <property type="match status" value="1"/>
</dbReference>
<name>A0A3P1V8F4_9STRE</name>
<reference evidence="2 3" key="1">
    <citation type="submission" date="2018-11" db="EMBL/GenBank/DDBJ databases">
        <title>Genomes From Bacteria Associated with the Canine Oral Cavity: a Test Case for Automated Genome-Based Taxonomic Assignment.</title>
        <authorList>
            <person name="Coil D.A."/>
            <person name="Jospin G."/>
            <person name="Darling A.E."/>
            <person name="Wallis C."/>
            <person name="Davis I.J."/>
            <person name="Harris S."/>
            <person name="Eisen J.A."/>
            <person name="Holcombe L.J."/>
            <person name="O'Flynn C."/>
        </authorList>
    </citation>
    <scope>NUCLEOTIDE SEQUENCE [LARGE SCALE GENOMIC DNA]</scope>
    <source>
        <strain evidence="2 3">OH4621_COT-116</strain>
    </source>
</reference>
<dbReference type="Pfam" id="PF06912">
    <property type="entry name" value="DUF1275"/>
    <property type="match status" value="1"/>
</dbReference>
<sequence>MSRLKKYRIFEGLRVATVLTFISGYLNAFTFITQGGRFAGVQSGNVISTAYFLALGDFEQVFNFLIPIFFFVLGQFFTYSTRKWFLKKGFYWHFSSSLMMTVFVLIAVVLTPFVSHHITMGILAFVASIQVETFRKLHGSSYANVMMTGNVKNTAYLWFMGWIEKDRDLQRKGKDILYIILSFMIGVVVSTRFSLLMGEYASIVLLFPLFYVNLQLWYEKNPRIPRMFK</sequence>
<dbReference type="PANTHER" id="PTHR37314">
    <property type="entry name" value="SLR0142 PROTEIN"/>
    <property type="match status" value="1"/>
</dbReference>
<dbReference type="RefSeq" id="WP_124777484.1">
    <property type="nucleotide sequence ID" value="NZ_RQZA01000007.1"/>
</dbReference>
<feature type="transmembrane region" description="Helical" evidence="1">
    <location>
        <begin position="12"/>
        <end position="32"/>
    </location>
</feature>
<gene>
    <name evidence="2" type="ORF">EII38_07695</name>
</gene>
<evidence type="ECO:0000313" key="3">
    <source>
        <dbReference type="Proteomes" id="UP000281771"/>
    </source>
</evidence>
<feature type="transmembrane region" description="Helical" evidence="1">
    <location>
        <begin position="90"/>
        <end position="110"/>
    </location>
</feature>
<dbReference type="AlphaFoldDB" id="A0A3P1V8F4"/>
<evidence type="ECO:0000256" key="1">
    <source>
        <dbReference type="SAM" id="Phobius"/>
    </source>
</evidence>
<proteinExistence type="predicted"/>
<accession>A0A3P1V8F4</accession>
<dbReference type="InterPro" id="IPR010699">
    <property type="entry name" value="DUF1275"/>
</dbReference>
<comment type="caution">
    <text evidence="2">The sequence shown here is derived from an EMBL/GenBank/DDBJ whole genome shotgun (WGS) entry which is preliminary data.</text>
</comment>
<dbReference type="Proteomes" id="UP000281771">
    <property type="component" value="Unassembled WGS sequence"/>
</dbReference>
<feature type="transmembrane region" description="Helical" evidence="1">
    <location>
        <begin position="200"/>
        <end position="218"/>
    </location>
</feature>
<evidence type="ECO:0000313" key="2">
    <source>
        <dbReference type="EMBL" id="RRD30484.1"/>
    </source>
</evidence>
<keyword evidence="1" id="KW-1133">Transmembrane helix</keyword>